<protein>
    <recommendedName>
        <fullName evidence="3">Transposase DDE domain group 1</fullName>
    </recommendedName>
</protein>
<keyword evidence="2" id="KW-1185">Reference proteome</keyword>
<sequence length="149" mass="16179">MGALAQMVLPFQVEATDETLTANAGWVLLGEFIQGLGFNRWLQQEMPKLGSGNGYEATAYMTSLVLMLNGGGRSLEDMRTLKSDSALSTLLKLGVLPSTDAVSDWLRRIGAGEGLLGLSRINRRIVATRIRQTGITAHTAQWGCFANHR</sequence>
<dbReference type="RefSeq" id="WP_074906862.1">
    <property type="nucleotide sequence ID" value="NZ_FOUB01000074.1"/>
</dbReference>
<gene>
    <name evidence="1" type="ORF">SAMN05421863_10744</name>
</gene>
<name>A0A1I4V0G7_9PROT</name>
<evidence type="ECO:0000313" key="2">
    <source>
        <dbReference type="Proteomes" id="UP000183287"/>
    </source>
</evidence>
<evidence type="ECO:0008006" key="3">
    <source>
        <dbReference type="Google" id="ProtNLM"/>
    </source>
</evidence>
<reference evidence="2" key="1">
    <citation type="submission" date="2016-10" db="EMBL/GenBank/DDBJ databases">
        <authorList>
            <person name="Varghese N."/>
            <person name="Submissions S."/>
        </authorList>
    </citation>
    <scope>NUCLEOTIDE SEQUENCE [LARGE SCALE GENOMIC DNA]</scope>
    <source>
        <strain evidence="2">Nm44</strain>
    </source>
</reference>
<accession>A0A1I4V0G7</accession>
<dbReference type="OrthoDB" id="9342821at2"/>
<dbReference type="AlphaFoldDB" id="A0A1I4V0G7"/>
<organism evidence="1 2">
    <name type="scientific">Nitrosomonas communis</name>
    <dbReference type="NCBI Taxonomy" id="44574"/>
    <lineage>
        <taxon>Bacteria</taxon>
        <taxon>Pseudomonadati</taxon>
        <taxon>Pseudomonadota</taxon>
        <taxon>Betaproteobacteria</taxon>
        <taxon>Nitrosomonadales</taxon>
        <taxon>Nitrosomonadaceae</taxon>
        <taxon>Nitrosomonas</taxon>
    </lineage>
</organism>
<dbReference type="Proteomes" id="UP000183287">
    <property type="component" value="Unassembled WGS sequence"/>
</dbReference>
<dbReference type="EMBL" id="FOUB01000074">
    <property type="protein sequence ID" value="SFM94757.1"/>
    <property type="molecule type" value="Genomic_DNA"/>
</dbReference>
<evidence type="ECO:0000313" key="1">
    <source>
        <dbReference type="EMBL" id="SFM94757.1"/>
    </source>
</evidence>
<proteinExistence type="predicted"/>